<keyword evidence="1" id="KW-0812">Transmembrane</keyword>
<evidence type="ECO:0000313" key="3">
    <source>
        <dbReference type="Proteomes" id="UP000223749"/>
    </source>
</evidence>
<dbReference type="Proteomes" id="UP000223749">
    <property type="component" value="Chromosome"/>
</dbReference>
<keyword evidence="3" id="KW-1185">Reference proteome</keyword>
<gene>
    <name evidence="2" type="ORF">CPT03_21890</name>
</gene>
<dbReference type="RefSeq" id="WP_099440807.1">
    <property type="nucleotide sequence ID" value="NZ_CP024091.1"/>
</dbReference>
<dbReference type="EMBL" id="CP024091">
    <property type="protein sequence ID" value="ATP58929.1"/>
    <property type="molecule type" value="Genomic_DNA"/>
</dbReference>
<keyword evidence="1" id="KW-0472">Membrane</keyword>
<name>A0A2D1UBH2_9SPHI</name>
<evidence type="ECO:0000313" key="2">
    <source>
        <dbReference type="EMBL" id="ATP58929.1"/>
    </source>
</evidence>
<reference evidence="2 3" key="1">
    <citation type="submission" date="2017-10" db="EMBL/GenBank/DDBJ databases">
        <title>Whole genome of Pedobacter ginsengisoli T01R-27 isolated from tomato rhizosphere.</title>
        <authorList>
            <person name="Weon H.-Y."/>
            <person name="Lee S.A."/>
            <person name="Sang M.K."/>
            <person name="Song J."/>
        </authorList>
    </citation>
    <scope>NUCLEOTIDE SEQUENCE [LARGE SCALE GENOMIC DNA]</scope>
    <source>
        <strain evidence="2 3">T01R-27</strain>
    </source>
</reference>
<dbReference type="AlphaFoldDB" id="A0A2D1UBH2"/>
<proteinExistence type="predicted"/>
<protein>
    <submittedName>
        <fullName evidence="2">Uncharacterized protein</fullName>
    </submittedName>
</protein>
<feature type="transmembrane region" description="Helical" evidence="1">
    <location>
        <begin position="6"/>
        <end position="24"/>
    </location>
</feature>
<accession>A0A2D1UBH2</accession>
<evidence type="ECO:0000256" key="1">
    <source>
        <dbReference type="SAM" id="Phobius"/>
    </source>
</evidence>
<dbReference type="KEGG" id="pgs:CPT03_21890"/>
<sequence>MNAISGAIIGAILGFLSGVGYLNMNVKKSQWLTMFPIVTSITTIVGACTGGKIGYNIERSEKINRALGLDKVHYIHFKVGRFWQSESTWQDCKGRTYKLKTLKGNQASVSYLDGFLLCNHGTSASSVNISKYHAEAKEGVFKALREKHGDEYLQILNQKPK</sequence>
<keyword evidence="1" id="KW-1133">Transmembrane helix</keyword>
<dbReference type="OrthoDB" id="768858at2"/>
<organism evidence="2 3">
    <name type="scientific">Pedobacter ginsengisoli</name>
    <dbReference type="NCBI Taxonomy" id="363852"/>
    <lineage>
        <taxon>Bacteria</taxon>
        <taxon>Pseudomonadati</taxon>
        <taxon>Bacteroidota</taxon>
        <taxon>Sphingobacteriia</taxon>
        <taxon>Sphingobacteriales</taxon>
        <taxon>Sphingobacteriaceae</taxon>
        <taxon>Pedobacter</taxon>
    </lineage>
</organism>